<evidence type="ECO:0000313" key="3">
    <source>
        <dbReference type="Proteomes" id="UP000310421"/>
    </source>
</evidence>
<proteinExistence type="predicted"/>
<gene>
    <name evidence="2" type="ORF">D6D20_09785</name>
</gene>
<dbReference type="Proteomes" id="UP000310421">
    <property type="component" value="Unassembled WGS sequence"/>
</dbReference>
<evidence type="ECO:0000313" key="2">
    <source>
        <dbReference type="EMBL" id="THW55031.1"/>
    </source>
</evidence>
<feature type="compositionally biased region" description="Gly residues" evidence="1">
    <location>
        <begin position="143"/>
        <end position="152"/>
    </location>
</feature>
<feature type="region of interest" description="Disordered" evidence="1">
    <location>
        <begin position="1"/>
        <end position="63"/>
    </location>
</feature>
<feature type="compositionally biased region" description="Basic residues" evidence="1">
    <location>
        <begin position="127"/>
        <end position="142"/>
    </location>
</feature>
<accession>A0A4S8YR59</accession>
<evidence type="ECO:0000256" key="1">
    <source>
        <dbReference type="SAM" id="MobiDB-lite"/>
    </source>
</evidence>
<name>A0A4S8YR59_AURPU</name>
<feature type="region of interest" description="Disordered" evidence="1">
    <location>
        <begin position="79"/>
        <end position="152"/>
    </location>
</feature>
<dbReference type="EMBL" id="QZAN01000213">
    <property type="protein sequence ID" value="THW55031.1"/>
    <property type="molecule type" value="Genomic_DNA"/>
</dbReference>
<feature type="compositionally biased region" description="Gly residues" evidence="1">
    <location>
        <begin position="117"/>
        <end position="126"/>
    </location>
</feature>
<dbReference type="AlphaFoldDB" id="A0A4S8YR59"/>
<reference evidence="2 3" key="1">
    <citation type="submission" date="2018-10" db="EMBL/GenBank/DDBJ databases">
        <title>Fifty Aureobasidium pullulans genomes reveal a recombining polyextremotolerant generalist.</title>
        <authorList>
            <person name="Gostincar C."/>
            <person name="Turk M."/>
            <person name="Zajc J."/>
            <person name="Gunde-Cimerman N."/>
        </authorList>
    </citation>
    <scope>NUCLEOTIDE SEQUENCE [LARGE SCALE GENOMIC DNA]</scope>
    <source>
        <strain evidence="2 3">EXF-10751</strain>
    </source>
</reference>
<sequence>MDNDTTMLDATGEPFALPVRNPGAPERHEGPVEQVNDANDNHAVTQTSTNDAAAAAPEEAAQPAVVRQWCIWHERMVATHSSEECTRGQRLQAQGYTEPPPRISRSARRQGAAATHGRGGSRGGRGGARRGGRGRGRGRGRGGRGGTQGATT</sequence>
<feature type="compositionally biased region" description="Low complexity" evidence="1">
    <location>
        <begin position="52"/>
        <end position="63"/>
    </location>
</feature>
<comment type="caution">
    <text evidence="2">The sequence shown here is derived from an EMBL/GenBank/DDBJ whole genome shotgun (WGS) entry which is preliminary data.</text>
</comment>
<organism evidence="2 3">
    <name type="scientific">Aureobasidium pullulans</name>
    <name type="common">Black yeast</name>
    <name type="synonym">Pullularia pullulans</name>
    <dbReference type="NCBI Taxonomy" id="5580"/>
    <lineage>
        <taxon>Eukaryota</taxon>
        <taxon>Fungi</taxon>
        <taxon>Dikarya</taxon>
        <taxon>Ascomycota</taxon>
        <taxon>Pezizomycotina</taxon>
        <taxon>Dothideomycetes</taxon>
        <taxon>Dothideomycetidae</taxon>
        <taxon>Dothideales</taxon>
        <taxon>Saccotheciaceae</taxon>
        <taxon>Aureobasidium</taxon>
    </lineage>
</organism>
<protein>
    <submittedName>
        <fullName evidence="2">Uncharacterized protein</fullName>
    </submittedName>
</protein>
<feature type="compositionally biased region" description="Polar residues" evidence="1">
    <location>
        <begin position="36"/>
        <end position="51"/>
    </location>
</feature>